<evidence type="ECO:0000313" key="3">
    <source>
        <dbReference type="EMBL" id="GCE10516.1"/>
    </source>
</evidence>
<dbReference type="Pfam" id="PF01243">
    <property type="entry name" value="PNPOx_N"/>
    <property type="match status" value="1"/>
</dbReference>
<dbReference type="EMBL" id="BIFR01000001">
    <property type="protein sequence ID" value="GCE10516.1"/>
    <property type="molecule type" value="Genomic_DNA"/>
</dbReference>
<sequence length="133" mass="14990">MASEEVSTKSPFESLKSEKFIQLTTFRKSGVGVGTPVWFAFDPQNDQRLYVNTPTTSGKIKRLKNNDRVLLAACTQRGQVHGPEIEARCHVVPESEHVQVNKIMAKQFGFLYFVFGIIGKISRSQRTFLVIEA</sequence>
<dbReference type="PANTHER" id="PTHR35176:SF11">
    <property type="entry name" value="PYRIDOXAMINE 5'-PHOSPHATE OXIDASE FAMILY PROTEIN"/>
    <property type="match status" value="1"/>
</dbReference>
<dbReference type="InterPro" id="IPR052019">
    <property type="entry name" value="F420H2_bilvrd_red/Heme_oxyg"/>
</dbReference>
<proteinExistence type="predicted"/>
<dbReference type="AlphaFoldDB" id="A0A401ZUQ0"/>
<evidence type="ECO:0000259" key="2">
    <source>
        <dbReference type="Pfam" id="PF01243"/>
    </source>
</evidence>
<dbReference type="RefSeq" id="WP_126578112.1">
    <property type="nucleotide sequence ID" value="NZ_BIFR01000001.1"/>
</dbReference>
<dbReference type="GO" id="GO:0070967">
    <property type="term" value="F:coenzyme F420 binding"/>
    <property type="evidence" value="ECO:0007669"/>
    <property type="project" value="TreeGrafter"/>
</dbReference>
<evidence type="ECO:0000256" key="1">
    <source>
        <dbReference type="ARBA" id="ARBA00023002"/>
    </source>
</evidence>
<comment type="caution">
    <text evidence="3">The sequence shown here is derived from an EMBL/GenBank/DDBJ whole genome shotgun (WGS) entry which is preliminary data.</text>
</comment>
<dbReference type="PANTHER" id="PTHR35176">
    <property type="entry name" value="HEME OXYGENASE HI_0854-RELATED"/>
    <property type="match status" value="1"/>
</dbReference>
<feature type="domain" description="Pyridoxamine 5'-phosphate oxidase N-terminal" evidence="2">
    <location>
        <begin position="14"/>
        <end position="99"/>
    </location>
</feature>
<dbReference type="GO" id="GO:0016627">
    <property type="term" value="F:oxidoreductase activity, acting on the CH-CH group of donors"/>
    <property type="evidence" value="ECO:0007669"/>
    <property type="project" value="TreeGrafter"/>
</dbReference>
<dbReference type="NCBIfam" id="TIGR03666">
    <property type="entry name" value="Rv2061_F420"/>
    <property type="match status" value="1"/>
</dbReference>
<dbReference type="Gene3D" id="2.30.110.10">
    <property type="entry name" value="Electron Transport, Fmn-binding Protein, Chain A"/>
    <property type="match status" value="1"/>
</dbReference>
<dbReference type="InterPro" id="IPR012349">
    <property type="entry name" value="Split_barrel_FMN-bd"/>
</dbReference>
<dbReference type="GO" id="GO:0005829">
    <property type="term" value="C:cytosol"/>
    <property type="evidence" value="ECO:0007669"/>
    <property type="project" value="TreeGrafter"/>
</dbReference>
<organism evidence="3 4">
    <name type="scientific">Tengunoibacter tsumagoiensis</name>
    <dbReference type="NCBI Taxonomy" id="2014871"/>
    <lineage>
        <taxon>Bacteria</taxon>
        <taxon>Bacillati</taxon>
        <taxon>Chloroflexota</taxon>
        <taxon>Ktedonobacteria</taxon>
        <taxon>Ktedonobacterales</taxon>
        <taxon>Dictyobacteraceae</taxon>
        <taxon>Tengunoibacter</taxon>
    </lineage>
</organism>
<keyword evidence="1" id="KW-0560">Oxidoreductase</keyword>
<protein>
    <submittedName>
        <fullName evidence="3">PPOX class F420-dependent oxidoreductase</fullName>
    </submittedName>
</protein>
<reference evidence="4" key="1">
    <citation type="submission" date="2018-12" db="EMBL/GenBank/DDBJ databases">
        <title>Tengunoibacter tsumagoiensis gen. nov., sp. nov., Dictyobacter kobayashii sp. nov., D. alpinus sp. nov., and D. joshuensis sp. nov. and description of Dictyobacteraceae fam. nov. within the order Ktedonobacterales isolated from Tengu-no-mugimeshi.</title>
        <authorList>
            <person name="Wang C.M."/>
            <person name="Zheng Y."/>
            <person name="Sakai Y."/>
            <person name="Toyoda A."/>
            <person name="Minakuchi Y."/>
            <person name="Abe K."/>
            <person name="Yokota A."/>
            <person name="Yabe S."/>
        </authorList>
    </citation>
    <scope>NUCLEOTIDE SEQUENCE [LARGE SCALE GENOMIC DNA]</scope>
    <source>
        <strain evidence="4">Uno3</strain>
    </source>
</reference>
<dbReference type="InterPro" id="IPR011576">
    <property type="entry name" value="Pyridox_Oxase_N"/>
</dbReference>
<dbReference type="SUPFAM" id="SSF50475">
    <property type="entry name" value="FMN-binding split barrel"/>
    <property type="match status" value="1"/>
</dbReference>
<accession>A0A401ZUQ0</accession>
<dbReference type="InterPro" id="IPR019965">
    <property type="entry name" value="PPOX_F420-dep_Rv2061_put"/>
</dbReference>
<name>A0A401ZUQ0_9CHLR</name>
<keyword evidence="4" id="KW-1185">Reference proteome</keyword>
<dbReference type="OrthoDB" id="163808at2"/>
<evidence type="ECO:0000313" key="4">
    <source>
        <dbReference type="Proteomes" id="UP000287352"/>
    </source>
</evidence>
<dbReference type="Proteomes" id="UP000287352">
    <property type="component" value="Unassembled WGS sequence"/>
</dbReference>
<gene>
    <name evidence="3" type="ORF">KTT_03750</name>
</gene>